<organism evidence="1 2">
    <name type="scientific">Trichinella pseudospiralis</name>
    <name type="common">Parasitic roundworm</name>
    <dbReference type="NCBI Taxonomy" id="6337"/>
    <lineage>
        <taxon>Eukaryota</taxon>
        <taxon>Metazoa</taxon>
        <taxon>Ecdysozoa</taxon>
        <taxon>Nematoda</taxon>
        <taxon>Enoplea</taxon>
        <taxon>Dorylaimia</taxon>
        <taxon>Trichinellida</taxon>
        <taxon>Trichinellidae</taxon>
        <taxon>Trichinella</taxon>
    </lineage>
</organism>
<dbReference type="Proteomes" id="UP000054632">
    <property type="component" value="Unassembled WGS sequence"/>
</dbReference>
<comment type="caution">
    <text evidence="1">The sequence shown here is derived from an EMBL/GenBank/DDBJ whole genome shotgun (WGS) entry which is preliminary data.</text>
</comment>
<gene>
    <name evidence="1" type="ORF">T4A_4178</name>
</gene>
<name>A0A0V1E3I1_TRIPS</name>
<evidence type="ECO:0000313" key="1">
    <source>
        <dbReference type="EMBL" id="KRY68284.1"/>
    </source>
</evidence>
<proteinExistence type="predicted"/>
<sequence length="73" mass="8421">MNGFRATMHDGMLRRSSRCFETIVQFLVHCFLCDMAGNTTTDFGYFSSAQRLMIECDESVRGFLLNMKIELII</sequence>
<accession>A0A0V1E3I1</accession>
<protein>
    <submittedName>
        <fullName evidence="1">Uncharacterized protein</fullName>
    </submittedName>
</protein>
<dbReference type="EMBL" id="JYDR01000115">
    <property type="protein sequence ID" value="KRY68284.1"/>
    <property type="molecule type" value="Genomic_DNA"/>
</dbReference>
<reference evidence="1 2" key="1">
    <citation type="submission" date="2015-01" db="EMBL/GenBank/DDBJ databases">
        <title>Evolution of Trichinella species and genotypes.</title>
        <authorList>
            <person name="Korhonen P.K."/>
            <person name="Edoardo P."/>
            <person name="Giuseppe L.R."/>
            <person name="Gasser R.B."/>
        </authorList>
    </citation>
    <scope>NUCLEOTIDE SEQUENCE [LARGE SCALE GENOMIC DNA]</scope>
    <source>
        <strain evidence="1">ISS13</strain>
    </source>
</reference>
<evidence type="ECO:0000313" key="2">
    <source>
        <dbReference type="Proteomes" id="UP000054632"/>
    </source>
</evidence>
<dbReference type="AlphaFoldDB" id="A0A0V1E3I1"/>